<organism evidence="2 3">
    <name type="scientific">Copranaerobaculum intestinale</name>
    <dbReference type="NCBI Taxonomy" id="2692629"/>
    <lineage>
        <taxon>Bacteria</taxon>
        <taxon>Bacillati</taxon>
        <taxon>Bacillota</taxon>
        <taxon>Erysipelotrichia</taxon>
        <taxon>Erysipelotrichales</taxon>
        <taxon>Erysipelotrichaceae</taxon>
        <taxon>Copranaerobaculum</taxon>
    </lineage>
</organism>
<dbReference type="GO" id="GO:0008235">
    <property type="term" value="F:metalloexopeptidase activity"/>
    <property type="evidence" value="ECO:0007669"/>
    <property type="project" value="UniProtKB-ARBA"/>
</dbReference>
<evidence type="ECO:0000259" key="1">
    <source>
        <dbReference type="Pfam" id="PF00557"/>
    </source>
</evidence>
<dbReference type="RefSeq" id="WP_160624907.1">
    <property type="nucleotide sequence ID" value="NZ_WUUQ01000002.1"/>
</dbReference>
<feature type="domain" description="Peptidase M24" evidence="1">
    <location>
        <begin position="160"/>
        <end position="378"/>
    </location>
</feature>
<dbReference type="AlphaFoldDB" id="A0A6N8U6J4"/>
<dbReference type="PANTHER" id="PTHR46112:SF8">
    <property type="entry name" value="CYTOPLASMIC PEPTIDASE PEPQ-RELATED"/>
    <property type="match status" value="1"/>
</dbReference>
<dbReference type="PRINTS" id="PR00599">
    <property type="entry name" value="MAPEPTIDASE"/>
</dbReference>
<proteinExistence type="predicted"/>
<sequence length="397" mass="43733">MAFYKDKLQTAYDTMKKENIDMWIVAGQESATNSEPILPIISDHEFIGETALIFMKNGKAKTVCTPIDKNGYVNAGVFEEVIDFPVSFDQSVADVIKDVKPQVIALDFSENDPSSDGLTAGTYLHLMESFKLADFQGKVVSAKPIVNRVRGIKSSRELDKIRKACAAAEEIFRKAADVIRDGVNCQDVYAFFQKETDDHGYGYAWSKSCNPGVFSGPGCPAGHMGAPDVVIRKGHVVNIDFGVKVDGYSCDLQRMYYVLRDDETDAPEDIKFAFYTERDGIAATAKYMTPGKTGLEVDTFCRETITSKGFAEWGCATGHQMGMEAHDGGSILGPQKPRYNRDDLIRVPIEAGNVFTIEPGIECSGGHLGMEEDVVVREQGAEFLTPPQQELILIRSK</sequence>
<dbReference type="Proteomes" id="UP000434036">
    <property type="component" value="Unassembled WGS sequence"/>
</dbReference>
<dbReference type="EMBL" id="WUUQ01000002">
    <property type="protein sequence ID" value="MXQ73460.1"/>
    <property type="molecule type" value="Genomic_DNA"/>
</dbReference>
<accession>A0A6N8U6J4</accession>
<name>A0A6N8U6J4_9FIRM</name>
<comment type="caution">
    <text evidence="2">The sequence shown here is derived from an EMBL/GenBank/DDBJ whole genome shotgun (WGS) entry which is preliminary data.</text>
</comment>
<dbReference type="SUPFAM" id="SSF55920">
    <property type="entry name" value="Creatinase/aminopeptidase"/>
    <property type="match status" value="1"/>
</dbReference>
<dbReference type="CDD" id="cd01066">
    <property type="entry name" value="APP_MetAP"/>
    <property type="match status" value="1"/>
</dbReference>
<reference evidence="2 3" key="2">
    <citation type="submission" date="2020-01" db="EMBL/GenBank/DDBJ databases">
        <title>Clostridiaceae sp. nov. isolated from the gut of human by culturomics.</title>
        <authorList>
            <person name="Chang Y."/>
        </authorList>
    </citation>
    <scope>NUCLEOTIDE SEQUENCE [LARGE SCALE GENOMIC DNA]</scope>
    <source>
        <strain evidence="2 3">DONG20-135</strain>
    </source>
</reference>
<dbReference type="GO" id="GO:0004177">
    <property type="term" value="F:aminopeptidase activity"/>
    <property type="evidence" value="ECO:0007669"/>
    <property type="project" value="UniProtKB-ARBA"/>
</dbReference>
<protein>
    <submittedName>
        <fullName evidence="2">M24 family metallopeptidase</fullName>
    </submittedName>
</protein>
<dbReference type="PANTHER" id="PTHR46112">
    <property type="entry name" value="AMINOPEPTIDASE"/>
    <property type="match status" value="1"/>
</dbReference>
<dbReference type="InterPro" id="IPR001714">
    <property type="entry name" value="Pept_M24_MAP"/>
</dbReference>
<dbReference type="Pfam" id="PF00557">
    <property type="entry name" value="Peptidase_M24"/>
    <property type="match status" value="1"/>
</dbReference>
<evidence type="ECO:0000313" key="2">
    <source>
        <dbReference type="EMBL" id="MXQ73460.1"/>
    </source>
</evidence>
<keyword evidence="3" id="KW-1185">Reference proteome</keyword>
<evidence type="ECO:0000313" key="3">
    <source>
        <dbReference type="Proteomes" id="UP000434036"/>
    </source>
</evidence>
<gene>
    <name evidence="2" type="ORF">GSF08_05885</name>
</gene>
<dbReference type="InterPro" id="IPR000994">
    <property type="entry name" value="Pept_M24"/>
</dbReference>
<dbReference type="InterPro" id="IPR050659">
    <property type="entry name" value="Peptidase_M24B"/>
</dbReference>
<reference evidence="2 3" key="1">
    <citation type="submission" date="2019-12" db="EMBL/GenBank/DDBJ databases">
        <authorList>
            <person name="Yang R."/>
        </authorList>
    </citation>
    <scope>NUCLEOTIDE SEQUENCE [LARGE SCALE GENOMIC DNA]</scope>
    <source>
        <strain evidence="2 3">DONG20-135</strain>
    </source>
</reference>
<dbReference type="Gene3D" id="3.90.230.10">
    <property type="entry name" value="Creatinase/methionine aminopeptidase superfamily"/>
    <property type="match status" value="1"/>
</dbReference>
<dbReference type="InterPro" id="IPR036005">
    <property type="entry name" value="Creatinase/aminopeptidase-like"/>
</dbReference>